<feature type="region of interest" description="Disordered" evidence="1">
    <location>
        <begin position="24"/>
        <end position="59"/>
    </location>
</feature>
<dbReference type="EMBL" id="CP017831">
    <property type="protein sequence ID" value="AOZ97264.1"/>
    <property type="molecule type" value="Genomic_DNA"/>
</dbReference>
<protein>
    <submittedName>
        <fullName evidence="4">Sugar ABC transporter substrate-binding protein</fullName>
    </submittedName>
</protein>
<evidence type="ECO:0000313" key="5">
    <source>
        <dbReference type="Proteomes" id="UP000179284"/>
    </source>
</evidence>
<proteinExistence type="predicted"/>
<dbReference type="PROSITE" id="PS51257">
    <property type="entry name" value="PROKAR_LIPOPROTEIN"/>
    <property type="match status" value="1"/>
</dbReference>
<evidence type="ECO:0000313" key="4">
    <source>
        <dbReference type="EMBL" id="AOZ97264.1"/>
    </source>
</evidence>
<dbReference type="InterPro" id="IPR022627">
    <property type="entry name" value="DUF3502"/>
</dbReference>
<dbReference type="AlphaFoldDB" id="A0A1D9P4J4"/>
<dbReference type="Pfam" id="PF12010">
    <property type="entry name" value="DUF3502"/>
    <property type="match status" value="1"/>
</dbReference>
<dbReference type="KEGG" id="bhu:bhn_I2231"/>
<dbReference type="SUPFAM" id="SSF53850">
    <property type="entry name" value="Periplasmic binding protein-like II"/>
    <property type="match status" value="1"/>
</dbReference>
<dbReference type="RefSeq" id="WP_071176879.1">
    <property type="nucleotide sequence ID" value="NZ_CP017831.1"/>
</dbReference>
<keyword evidence="2" id="KW-0732">Signal</keyword>
<feature type="signal peptide" evidence="2">
    <location>
        <begin position="1"/>
        <end position="25"/>
    </location>
</feature>
<dbReference type="Proteomes" id="UP000179284">
    <property type="component" value="Chromosome I"/>
</dbReference>
<feature type="domain" description="DUF3502" evidence="3">
    <location>
        <begin position="476"/>
        <end position="543"/>
    </location>
</feature>
<evidence type="ECO:0000256" key="1">
    <source>
        <dbReference type="SAM" id="MobiDB-lite"/>
    </source>
</evidence>
<keyword evidence="5" id="KW-1185">Reference proteome</keyword>
<accession>A0A1D9P4J4</accession>
<organism evidence="4 5">
    <name type="scientific">Butyrivibrio hungatei</name>
    <dbReference type="NCBI Taxonomy" id="185008"/>
    <lineage>
        <taxon>Bacteria</taxon>
        <taxon>Bacillati</taxon>
        <taxon>Bacillota</taxon>
        <taxon>Clostridia</taxon>
        <taxon>Lachnospirales</taxon>
        <taxon>Lachnospiraceae</taxon>
        <taxon>Butyrivibrio</taxon>
    </lineage>
</organism>
<evidence type="ECO:0000256" key="2">
    <source>
        <dbReference type="SAM" id="SignalP"/>
    </source>
</evidence>
<reference evidence="5" key="1">
    <citation type="submission" date="2016-10" db="EMBL/GenBank/DDBJ databases">
        <title>The complete genome sequence of the rumen bacterium Butyrivibrio hungatei MB2003.</title>
        <authorList>
            <person name="Palevich N."/>
            <person name="Kelly W.J."/>
            <person name="Leahy S.C."/>
            <person name="Altermann E."/>
            <person name="Rakonjac J."/>
            <person name="Attwood G.T."/>
        </authorList>
    </citation>
    <scope>NUCLEOTIDE SEQUENCE [LARGE SCALE GENOMIC DNA]</scope>
    <source>
        <strain evidence="5">MB2003</strain>
    </source>
</reference>
<name>A0A1D9P4J4_9FIRM</name>
<feature type="chain" id="PRO_5009444075" evidence="2">
    <location>
        <begin position="26"/>
        <end position="548"/>
    </location>
</feature>
<evidence type="ECO:0000259" key="3">
    <source>
        <dbReference type="Pfam" id="PF12010"/>
    </source>
</evidence>
<sequence length="548" mass="59907">MKKKIASLLLSATTAAMVLSGCGSAATETGEQDQSQEKTESEDKAETTSEDTDAASEDKAAQAIADRKAEAEKSGTYQKVVISFFDWTGRPAGLDRVNEALCAYTEETLGLDVELQIIDSAAYGDDMKLMLSSGEQVDIFSTCILGYSSSINNGYTLDLEENGMFDDYCGGIKEKVRQDYIDACRVGGVLYGTPPIKDYAIETCAVCVGQEYLDGIGYDVSKLPLSDLGYPKATWDDINEIYSQLHAKYPDKYVMAIQDNELTQGSSVDNIGGDYFGTLLDPQNSLKIEDVYASDIFKEWAQRAYDWNQAGYLSQDALTDTTGASAKVKSGSYMAMMACCKPGYKTQISGECGRDMVVFDVGESFMSSSSISSFPWCVNQNTEDPVATLQVLNALYTDSTIETLMCWGQEGKDFQVNSDGTITYADGVDANNSEYYPNVLWLMPNPYVTYVWQGDPLDLGQQISDFNDNCACKSKALGFTWDNSDYASEYTALKNAYDEFGPSVVYGFVEPEKGIADLENALKAAGLDDYMAAKQEALDAWAKENGIN</sequence>
<feature type="compositionally biased region" description="Basic and acidic residues" evidence="1">
    <location>
        <begin position="35"/>
        <end position="47"/>
    </location>
</feature>
<gene>
    <name evidence="4" type="ORF">bhn_I2231</name>
</gene>
<dbReference type="Gene3D" id="3.40.190.10">
    <property type="entry name" value="Periplasmic binding protein-like II"/>
    <property type="match status" value="2"/>
</dbReference>